<evidence type="ECO:0000313" key="7">
    <source>
        <dbReference type="EMBL" id="GLS67176.1"/>
    </source>
</evidence>
<name>A0A512J2W3_9HYPH</name>
<sequence>MPSPQILRDIALFVEVAKRRSFSRAAEALDMPVSSLSRRIAEFEASIGIRLLDRTTRRTVLTPAGESYLAQATRLVDDAQRSFDELVAQAKGPTGFLKVAAPPDFWAVQHLPELTAEYSALHEEVHVHLDLHAAQVDLVSEDYDLAITSEEPTQNSLIVRRVGATANRLFAAPGYLQARGRPEHPHDLAEHDIVLPVASGSATWQFTRRDEVVSTTVAGRISCNHRSLARRFAVTGRGITMASDINVERDVRSGRLEPVLPDWELPETSVYIVTTSRLLPAKTRSYIDFMSRRLNGVFSGAA</sequence>
<dbReference type="InterPro" id="IPR005119">
    <property type="entry name" value="LysR_subst-bd"/>
</dbReference>
<accession>A0A512J2W3</accession>
<evidence type="ECO:0000256" key="3">
    <source>
        <dbReference type="ARBA" id="ARBA00023125"/>
    </source>
</evidence>
<dbReference type="Gene3D" id="1.10.10.10">
    <property type="entry name" value="Winged helix-like DNA-binding domain superfamily/Winged helix DNA-binding domain"/>
    <property type="match status" value="1"/>
</dbReference>
<dbReference type="EMBL" id="BJZU01000043">
    <property type="protein sequence ID" value="GEP04305.1"/>
    <property type="molecule type" value="Genomic_DNA"/>
</dbReference>
<dbReference type="EMBL" id="BSPK01000111">
    <property type="protein sequence ID" value="GLS67176.1"/>
    <property type="molecule type" value="Genomic_DNA"/>
</dbReference>
<keyword evidence="2" id="KW-0805">Transcription regulation</keyword>
<dbReference type="Proteomes" id="UP000321960">
    <property type="component" value="Unassembled WGS sequence"/>
</dbReference>
<dbReference type="GO" id="GO:0006351">
    <property type="term" value="P:DNA-templated transcription"/>
    <property type="evidence" value="ECO:0007669"/>
    <property type="project" value="TreeGrafter"/>
</dbReference>
<reference evidence="7" key="1">
    <citation type="journal article" date="2014" name="Int. J. Syst. Evol. Microbiol.">
        <title>Complete genome of a new Firmicutes species belonging to the dominant human colonic microbiota ('Ruminococcus bicirculans') reveals two chromosomes and a selective capacity to utilize plant glucans.</title>
        <authorList>
            <consortium name="NISC Comparative Sequencing Program"/>
            <person name="Wegmann U."/>
            <person name="Louis P."/>
            <person name="Goesmann A."/>
            <person name="Henrissat B."/>
            <person name="Duncan S.H."/>
            <person name="Flint H.J."/>
        </authorList>
    </citation>
    <scope>NUCLEOTIDE SEQUENCE</scope>
    <source>
        <strain evidence="7">NBRC 107715</strain>
    </source>
</reference>
<dbReference type="GO" id="GO:0003700">
    <property type="term" value="F:DNA-binding transcription factor activity"/>
    <property type="evidence" value="ECO:0007669"/>
    <property type="project" value="InterPro"/>
</dbReference>
<feature type="domain" description="HTH lysR-type" evidence="5">
    <location>
        <begin position="5"/>
        <end position="62"/>
    </location>
</feature>
<organism evidence="6 8">
    <name type="scientific">Methylobacterium oxalidis</name>
    <dbReference type="NCBI Taxonomy" id="944322"/>
    <lineage>
        <taxon>Bacteria</taxon>
        <taxon>Pseudomonadati</taxon>
        <taxon>Pseudomonadota</taxon>
        <taxon>Alphaproteobacteria</taxon>
        <taxon>Hyphomicrobiales</taxon>
        <taxon>Methylobacteriaceae</taxon>
        <taxon>Methylobacterium</taxon>
    </lineage>
</organism>
<dbReference type="PANTHER" id="PTHR30537">
    <property type="entry name" value="HTH-TYPE TRANSCRIPTIONAL REGULATOR"/>
    <property type="match status" value="1"/>
</dbReference>
<keyword evidence="3" id="KW-0238">DNA-binding</keyword>
<keyword evidence="9" id="KW-1185">Reference proteome</keyword>
<dbReference type="Proteomes" id="UP001156856">
    <property type="component" value="Unassembled WGS sequence"/>
</dbReference>
<dbReference type="InterPro" id="IPR058163">
    <property type="entry name" value="LysR-type_TF_proteobact-type"/>
</dbReference>
<evidence type="ECO:0000256" key="2">
    <source>
        <dbReference type="ARBA" id="ARBA00023015"/>
    </source>
</evidence>
<dbReference type="FunFam" id="1.10.10.10:FF:000001">
    <property type="entry name" value="LysR family transcriptional regulator"/>
    <property type="match status" value="1"/>
</dbReference>
<protein>
    <submittedName>
        <fullName evidence="6">LysR family transcriptional regulator</fullName>
    </submittedName>
</protein>
<evidence type="ECO:0000313" key="8">
    <source>
        <dbReference type="Proteomes" id="UP000321960"/>
    </source>
</evidence>
<dbReference type="InterPro" id="IPR036388">
    <property type="entry name" value="WH-like_DNA-bd_sf"/>
</dbReference>
<keyword evidence="4" id="KW-0804">Transcription</keyword>
<evidence type="ECO:0000313" key="9">
    <source>
        <dbReference type="Proteomes" id="UP001156856"/>
    </source>
</evidence>
<dbReference type="PANTHER" id="PTHR30537:SF5">
    <property type="entry name" value="HTH-TYPE TRANSCRIPTIONAL ACTIVATOR TTDR-RELATED"/>
    <property type="match status" value="1"/>
</dbReference>
<dbReference type="CDD" id="cd08422">
    <property type="entry name" value="PBP2_CrgA_like"/>
    <property type="match status" value="1"/>
</dbReference>
<dbReference type="SUPFAM" id="SSF53850">
    <property type="entry name" value="Periplasmic binding protein-like II"/>
    <property type="match status" value="1"/>
</dbReference>
<dbReference type="OrthoDB" id="9786526at2"/>
<dbReference type="SUPFAM" id="SSF46785">
    <property type="entry name" value="Winged helix' DNA-binding domain"/>
    <property type="match status" value="1"/>
</dbReference>
<comment type="caution">
    <text evidence="6">The sequence shown here is derived from an EMBL/GenBank/DDBJ whole genome shotgun (WGS) entry which is preliminary data.</text>
</comment>
<dbReference type="AlphaFoldDB" id="A0A512J2W3"/>
<dbReference type="Gene3D" id="3.40.190.290">
    <property type="match status" value="1"/>
</dbReference>
<proteinExistence type="inferred from homology"/>
<evidence type="ECO:0000313" key="6">
    <source>
        <dbReference type="EMBL" id="GEP04305.1"/>
    </source>
</evidence>
<evidence type="ECO:0000256" key="1">
    <source>
        <dbReference type="ARBA" id="ARBA00009437"/>
    </source>
</evidence>
<dbReference type="InterPro" id="IPR000847">
    <property type="entry name" value="LysR_HTH_N"/>
</dbReference>
<dbReference type="Pfam" id="PF03466">
    <property type="entry name" value="LysR_substrate"/>
    <property type="match status" value="1"/>
</dbReference>
<gene>
    <name evidence="7" type="ORF">GCM10007888_55590</name>
    <name evidence="6" type="ORF">MOX02_23430</name>
</gene>
<dbReference type="Pfam" id="PF00126">
    <property type="entry name" value="HTH_1"/>
    <property type="match status" value="1"/>
</dbReference>
<reference evidence="9" key="2">
    <citation type="journal article" date="2019" name="Int. J. Syst. Evol. Microbiol.">
        <title>The Global Catalogue of Microorganisms (GCM) 10K type strain sequencing project: providing services to taxonomists for standard genome sequencing and annotation.</title>
        <authorList>
            <consortium name="The Broad Institute Genomics Platform"/>
            <consortium name="The Broad Institute Genome Sequencing Center for Infectious Disease"/>
            <person name="Wu L."/>
            <person name="Ma J."/>
        </authorList>
    </citation>
    <scope>NUCLEOTIDE SEQUENCE [LARGE SCALE GENOMIC DNA]</scope>
    <source>
        <strain evidence="9">NBRC 107715</strain>
    </source>
</reference>
<dbReference type="InterPro" id="IPR036390">
    <property type="entry name" value="WH_DNA-bd_sf"/>
</dbReference>
<evidence type="ECO:0000256" key="4">
    <source>
        <dbReference type="ARBA" id="ARBA00023163"/>
    </source>
</evidence>
<reference evidence="7" key="4">
    <citation type="submission" date="2023-01" db="EMBL/GenBank/DDBJ databases">
        <title>Draft genome sequence of Methylobacterium oxalidis strain NBRC 107715.</title>
        <authorList>
            <person name="Sun Q."/>
            <person name="Mori K."/>
        </authorList>
    </citation>
    <scope>NUCLEOTIDE SEQUENCE</scope>
    <source>
        <strain evidence="7">NBRC 107715</strain>
    </source>
</reference>
<comment type="similarity">
    <text evidence="1">Belongs to the LysR transcriptional regulatory family.</text>
</comment>
<dbReference type="GO" id="GO:0043565">
    <property type="term" value="F:sequence-specific DNA binding"/>
    <property type="evidence" value="ECO:0007669"/>
    <property type="project" value="TreeGrafter"/>
</dbReference>
<reference evidence="6 8" key="3">
    <citation type="submission" date="2019-07" db="EMBL/GenBank/DDBJ databases">
        <title>Whole genome shotgun sequence of Methylobacterium oxalidis NBRC 107715.</title>
        <authorList>
            <person name="Hosoyama A."/>
            <person name="Uohara A."/>
            <person name="Ohji S."/>
            <person name="Ichikawa N."/>
        </authorList>
    </citation>
    <scope>NUCLEOTIDE SEQUENCE [LARGE SCALE GENOMIC DNA]</scope>
    <source>
        <strain evidence="6 8">NBRC 107715</strain>
    </source>
</reference>
<dbReference type="PROSITE" id="PS50931">
    <property type="entry name" value="HTH_LYSR"/>
    <property type="match status" value="1"/>
</dbReference>
<evidence type="ECO:0000259" key="5">
    <source>
        <dbReference type="PROSITE" id="PS50931"/>
    </source>
</evidence>
<dbReference type="RefSeq" id="WP_147025945.1">
    <property type="nucleotide sequence ID" value="NZ_BJZU01000043.1"/>
</dbReference>